<gene>
    <name evidence="2" type="ORF">SAV14893_080120</name>
    <name evidence="3" type="ORF">SAV31267_004910</name>
</gene>
<organism evidence="2 5">
    <name type="scientific">Streptomyces avermitilis</name>
    <dbReference type="NCBI Taxonomy" id="33903"/>
    <lineage>
        <taxon>Bacteria</taxon>
        <taxon>Bacillati</taxon>
        <taxon>Actinomycetota</taxon>
        <taxon>Actinomycetes</taxon>
        <taxon>Kitasatosporales</taxon>
        <taxon>Streptomycetaceae</taxon>
        <taxon>Streptomyces</taxon>
    </lineage>
</organism>
<name>A0A4D4MAD5_STRAX</name>
<evidence type="ECO:0000313" key="4">
    <source>
        <dbReference type="Proteomes" id="UP000299211"/>
    </source>
</evidence>
<evidence type="ECO:0000313" key="2">
    <source>
        <dbReference type="EMBL" id="GDY68619.1"/>
    </source>
</evidence>
<reference evidence="3 4" key="1">
    <citation type="submission" date="2019-04" db="EMBL/GenBank/DDBJ databases">
        <title>Draft genome sequences of Streptomyces avermitilis ATCC 31267.</title>
        <authorList>
            <person name="Komaki H."/>
            <person name="Tamura T."/>
            <person name="Hosoyama A."/>
        </authorList>
    </citation>
    <scope>NUCLEOTIDE SEQUENCE [LARGE SCALE GENOMIC DNA]</scope>
    <source>
        <strain evidence="3 4">ATCC 31267</strain>
    </source>
</reference>
<evidence type="ECO:0000256" key="1">
    <source>
        <dbReference type="SAM" id="MobiDB-lite"/>
    </source>
</evidence>
<feature type="region of interest" description="Disordered" evidence="1">
    <location>
        <begin position="1"/>
        <end position="21"/>
    </location>
</feature>
<dbReference type="EMBL" id="BJHY01000001">
    <property type="protein sequence ID" value="GDY71006.1"/>
    <property type="molecule type" value="Genomic_DNA"/>
</dbReference>
<evidence type="ECO:0000313" key="5">
    <source>
        <dbReference type="Proteomes" id="UP000302139"/>
    </source>
</evidence>
<dbReference type="Proteomes" id="UP000302139">
    <property type="component" value="Unassembled WGS sequence"/>
</dbReference>
<evidence type="ECO:0000313" key="3">
    <source>
        <dbReference type="EMBL" id="GDY71006.1"/>
    </source>
</evidence>
<dbReference type="Proteomes" id="UP000299211">
    <property type="component" value="Unassembled WGS sequence"/>
</dbReference>
<dbReference type="AlphaFoldDB" id="A0A4D4MAD5"/>
<accession>A0A4D4MAD5</accession>
<sequence length="81" mass="8855">MWGPNSGLPRAQAPAVAHCRPQHTDRIVQECAAGLVTVRRGEDTPSVAAPPRVRESALDEDHLHRIMAAFGITRDRVVAHQ</sequence>
<proteinExistence type="predicted"/>
<reference evidence="2 5" key="2">
    <citation type="submission" date="2019-04" db="EMBL/GenBank/DDBJ databases">
        <title>Draft genome sequences of Streptomyces avermitilis NBRC 14893.</title>
        <authorList>
            <person name="Komaki H."/>
            <person name="Tamura T."/>
            <person name="Hosoyama A."/>
        </authorList>
    </citation>
    <scope>NUCLEOTIDE SEQUENCE [LARGE SCALE GENOMIC DNA]</scope>
    <source>
        <strain evidence="2 5">NBRC 14893</strain>
    </source>
</reference>
<protein>
    <submittedName>
        <fullName evidence="2">Uncharacterized protein</fullName>
    </submittedName>
</protein>
<comment type="caution">
    <text evidence="2">The sequence shown here is derived from an EMBL/GenBank/DDBJ whole genome shotgun (WGS) entry which is preliminary data.</text>
</comment>
<dbReference type="EMBL" id="BJHX01000001">
    <property type="protein sequence ID" value="GDY68619.1"/>
    <property type="molecule type" value="Genomic_DNA"/>
</dbReference>